<dbReference type="EMBL" id="JACHEN010000040">
    <property type="protein sequence ID" value="MBB6218519.1"/>
    <property type="molecule type" value="Genomic_DNA"/>
</dbReference>
<evidence type="ECO:0000256" key="5">
    <source>
        <dbReference type="ARBA" id="ARBA00022989"/>
    </source>
</evidence>
<feature type="transmembrane region" description="Helical" evidence="7">
    <location>
        <begin position="317"/>
        <end position="334"/>
    </location>
</feature>
<accession>A0A841L7Z7</accession>
<dbReference type="InterPro" id="IPR010656">
    <property type="entry name" value="DctM"/>
</dbReference>
<dbReference type="NCBIfam" id="TIGR00786">
    <property type="entry name" value="dctM"/>
    <property type="match status" value="1"/>
</dbReference>
<dbReference type="Pfam" id="PF06808">
    <property type="entry name" value="DctM"/>
    <property type="match status" value="1"/>
</dbReference>
<feature type="transmembrane region" description="Helical" evidence="7">
    <location>
        <begin position="57"/>
        <end position="77"/>
    </location>
</feature>
<dbReference type="Proteomes" id="UP000579281">
    <property type="component" value="Unassembled WGS sequence"/>
</dbReference>
<feature type="transmembrane region" description="Helical" evidence="7">
    <location>
        <begin position="401"/>
        <end position="428"/>
    </location>
</feature>
<feature type="transmembrane region" description="Helical" evidence="7">
    <location>
        <begin position="174"/>
        <end position="196"/>
    </location>
</feature>
<protein>
    <submittedName>
        <fullName evidence="9">Tripartite ATP-independent transporter DctM subunit</fullName>
    </submittedName>
</protein>
<gene>
    <name evidence="9" type="ORF">HNQ80_004685</name>
</gene>
<evidence type="ECO:0000313" key="10">
    <source>
        <dbReference type="Proteomes" id="UP000579281"/>
    </source>
</evidence>
<evidence type="ECO:0000259" key="8">
    <source>
        <dbReference type="Pfam" id="PF06808"/>
    </source>
</evidence>
<feature type="transmembrane region" description="Helical" evidence="7">
    <location>
        <begin position="141"/>
        <end position="162"/>
    </location>
</feature>
<keyword evidence="4 7" id="KW-0812">Transmembrane</keyword>
<evidence type="ECO:0000256" key="6">
    <source>
        <dbReference type="ARBA" id="ARBA00023136"/>
    </source>
</evidence>
<organism evidence="9 10">
    <name type="scientific">Anaerosolibacter carboniphilus</name>
    <dbReference type="NCBI Taxonomy" id="1417629"/>
    <lineage>
        <taxon>Bacteria</taxon>
        <taxon>Bacillati</taxon>
        <taxon>Bacillota</taxon>
        <taxon>Clostridia</taxon>
        <taxon>Peptostreptococcales</taxon>
        <taxon>Thermotaleaceae</taxon>
        <taxon>Anaerosolibacter</taxon>
    </lineage>
</organism>
<dbReference type="GO" id="GO:0005886">
    <property type="term" value="C:plasma membrane"/>
    <property type="evidence" value="ECO:0007669"/>
    <property type="project" value="UniProtKB-SubCell"/>
</dbReference>
<proteinExistence type="predicted"/>
<dbReference type="InterPro" id="IPR004681">
    <property type="entry name" value="TRAP_DctM"/>
</dbReference>
<evidence type="ECO:0000256" key="7">
    <source>
        <dbReference type="SAM" id="Phobius"/>
    </source>
</evidence>
<name>A0A841L7Z7_9FIRM</name>
<keyword evidence="6 7" id="KW-0472">Membrane</keyword>
<evidence type="ECO:0000256" key="1">
    <source>
        <dbReference type="ARBA" id="ARBA00004429"/>
    </source>
</evidence>
<feature type="transmembrane region" description="Helical" evidence="7">
    <location>
        <begin position="217"/>
        <end position="239"/>
    </location>
</feature>
<evidence type="ECO:0000256" key="4">
    <source>
        <dbReference type="ARBA" id="ARBA00022692"/>
    </source>
</evidence>
<feature type="transmembrane region" description="Helical" evidence="7">
    <location>
        <begin position="6"/>
        <end position="37"/>
    </location>
</feature>
<reference evidence="9 10" key="1">
    <citation type="submission" date="2020-08" db="EMBL/GenBank/DDBJ databases">
        <title>Genomic Encyclopedia of Type Strains, Phase IV (KMG-IV): sequencing the most valuable type-strain genomes for metagenomic binning, comparative biology and taxonomic classification.</title>
        <authorList>
            <person name="Goeker M."/>
        </authorList>
    </citation>
    <scope>NUCLEOTIDE SEQUENCE [LARGE SCALE GENOMIC DNA]</scope>
    <source>
        <strain evidence="9 10">DSM 103526</strain>
    </source>
</reference>
<feature type="domain" description="TRAP C4-dicarboxylate transport system permease DctM subunit" evidence="8">
    <location>
        <begin position="11"/>
        <end position="418"/>
    </location>
</feature>
<evidence type="ECO:0000256" key="2">
    <source>
        <dbReference type="ARBA" id="ARBA00022475"/>
    </source>
</evidence>
<dbReference type="RefSeq" id="WP_184313063.1">
    <property type="nucleotide sequence ID" value="NZ_JACHEN010000040.1"/>
</dbReference>
<feature type="transmembrane region" description="Helical" evidence="7">
    <location>
        <begin position="275"/>
        <end position="297"/>
    </location>
</feature>
<sequence>MGISVVGLAAIVMLAFLFLKVPVFISVFAGSITYFALTPNVPTQIIAQRVIAGIESIPLLAVPFFICAGVYMNYSGVTKRVMNFAEALTGHMNGGLAQVNVLLSTLMGGLSGSNLADAAMQSKMLVPEMERKGFSKEFSSVVTAASAMITPLIPPGIAMIIYGSIANVSIGKLFIAGIGPGVLLCLSMMILVSVISKKRGYKPVREKFIAPREFMSAVKGAALPLLLPIIIIGGIRIGMFTPTEAGAVAIVYSLFLGFMYREMGFKDVVNGLKETVASTASIMLIVGAASAFAWILTKERIPQQVTEMIVGMISNKYIFLMAVNVFLIFVGMFIEGNASMIVLVPLLAPVAAAYGINEIHFAMVFIFNSAIGCITPPMGTLMFVTCGITKCKIKTFIKEAIPFYILLFVCLILLTFFPVFSTGIVNLFY</sequence>
<keyword evidence="2" id="KW-1003">Cell membrane</keyword>
<dbReference type="PANTHER" id="PTHR33362">
    <property type="entry name" value="SIALIC ACID TRAP TRANSPORTER PERMEASE PROTEIN SIAT-RELATED"/>
    <property type="match status" value="1"/>
</dbReference>
<feature type="transmembrane region" description="Helical" evidence="7">
    <location>
        <begin position="363"/>
        <end position="389"/>
    </location>
</feature>
<dbReference type="PIRSF" id="PIRSF006066">
    <property type="entry name" value="HI0050"/>
    <property type="match status" value="1"/>
</dbReference>
<feature type="transmembrane region" description="Helical" evidence="7">
    <location>
        <begin position="97"/>
        <end position="120"/>
    </location>
</feature>
<keyword evidence="3" id="KW-0997">Cell inner membrane</keyword>
<comment type="subcellular location">
    <subcellularLocation>
        <location evidence="1">Cell inner membrane</location>
        <topology evidence="1">Multi-pass membrane protein</topology>
    </subcellularLocation>
</comment>
<dbReference type="PANTHER" id="PTHR33362:SF4">
    <property type="entry name" value="2,3-DIKETO-L-GULONATE TRAP TRANSPORTER LARGE PERMEASE PROTEIN YIAN"/>
    <property type="match status" value="1"/>
</dbReference>
<dbReference type="AlphaFoldDB" id="A0A841L7Z7"/>
<dbReference type="GO" id="GO:0022857">
    <property type="term" value="F:transmembrane transporter activity"/>
    <property type="evidence" value="ECO:0007669"/>
    <property type="project" value="TreeGrafter"/>
</dbReference>
<keyword evidence="5 7" id="KW-1133">Transmembrane helix</keyword>
<evidence type="ECO:0000256" key="3">
    <source>
        <dbReference type="ARBA" id="ARBA00022519"/>
    </source>
</evidence>
<keyword evidence="10" id="KW-1185">Reference proteome</keyword>
<evidence type="ECO:0000313" key="9">
    <source>
        <dbReference type="EMBL" id="MBB6218519.1"/>
    </source>
</evidence>
<comment type="caution">
    <text evidence="9">The sequence shown here is derived from an EMBL/GenBank/DDBJ whole genome shotgun (WGS) entry which is preliminary data.</text>
</comment>